<reference evidence="4" key="1">
    <citation type="submission" date="2024-05" db="EMBL/GenBank/DDBJ databases">
        <title>Isolation and characterization of Sporomusa carbonis sp. nov., a carboxydotrophic hydrogenogen in the genus of Sporomusa isolated from a charcoal burning pile.</title>
        <authorList>
            <person name="Boeer T."/>
            <person name="Rosenbaum F."/>
            <person name="Eysell L."/>
            <person name="Mueller V."/>
            <person name="Daniel R."/>
            <person name="Poehlein A."/>
        </authorList>
    </citation>
    <scope>NUCLEOTIDE SEQUENCE [LARGE SCALE GENOMIC DNA]</scope>
    <source>
        <strain evidence="4">DSM 3132</strain>
    </source>
</reference>
<dbReference type="InterPro" id="IPR050197">
    <property type="entry name" value="Aldolase_class_II_sugar_metab"/>
</dbReference>
<sequence>MTESDLRQQICLIGQRMYDSGFVAANDGNISVKLDDNEILTTPTGVSKGFMTPEMLLKVNSEGSVLTEAGSWRPSSELKMHLRVYQDRPDVGAVVHAHPPYATTFAVAHIPLNKPLIAEAVVNLGCVPVAEYGTPSTQEVPAAVARYLEHFDAVLLANHGALAWGEDLVTAYHKLESVEYYAKLMFLSKQLGEAQELSESQFETLLKIREKMGLTGRHPGKCRDVECDFPCARKTRS</sequence>
<dbReference type="Proteomes" id="UP000216052">
    <property type="component" value="Chromosome"/>
</dbReference>
<dbReference type="PANTHER" id="PTHR22789:SF0">
    <property type="entry name" value="3-OXO-TETRONATE 4-PHOSPHATE DECARBOXYLASE-RELATED"/>
    <property type="match status" value="1"/>
</dbReference>
<dbReference type="Pfam" id="PF00596">
    <property type="entry name" value="Aldolase_II"/>
    <property type="match status" value="1"/>
</dbReference>
<dbReference type="SMART" id="SM01007">
    <property type="entry name" value="Aldolase_II"/>
    <property type="match status" value="1"/>
</dbReference>
<gene>
    <name evidence="4" type="primary">drdA</name>
    <name evidence="4" type="ORF">SPACI_018400</name>
</gene>
<dbReference type="RefSeq" id="WP_211285083.1">
    <property type="nucleotide sequence ID" value="NZ_CP155571.1"/>
</dbReference>
<dbReference type="EC" id="4.1.2.-" evidence="4"/>
<keyword evidence="2 4" id="KW-0456">Lyase</keyword>
<dbReference type="GO" id="GO:0016829">
    <property type="term" value="F:lyase activity"/>
    <property type="evidence" value="ECO:0007669"/>
    <property type="project" value="UniProtKB-KW"/>
</dbReference>
<feature type="domain" description="Class II aldolase/adducin N-terminal" evidence="3">
    <location>
        <begin position="8"/>
        <end position="186"/>
    </location>
</feature>
<evidence type="ECO:0000313" key="4">
    <source>
        <dbReference type="EMBL" id="XFO71803.1"/>
    </source>
</evidence>
<protein>
    <submittedName>
        <fullName evidence="4">5-deoxy-D-ribulose 1-phosphate aldolase</fullName>
        <ecNumber evidence="4">4.1.2.-</ecNumber>
    </submittedName>
</protein>
<dbReference type="InterPro" id="IPR036409">
    <property type="entry name" value="Aldolase_II/adducin_N_sf"/>
</dbReference>
<dbReference type="PANTHER" id="PTHR22789">
    <property type="entry name" value="FUCULOSE PHOSPHATE ALDOLASE"/>
    <property type="match status" value="1"/>
</dbReference>
<proteinExistence type="predicted"/>
<dbReference type="EMBL" id="CP155571">
    <property type="protein sequence ID" value="XFO71803.1"/>
    <property type="molecule type" value="Genomic_DNA"/>
</dbReference>
<dbReference type="Gene3D" id="3.40.225.10">
    <property type="entry name" value="Class II aldolase/adducin N-terminal domain"/>
    <property type="match status" value="1"/>
</dbReference>
<organism evidence="4 5">
    <name type="scientific">Sporomusa acidovorans (strain ATCC 49682 / DSM 3132 / Mol)</name>
    <dbReference type="NCBI Taxonomy" id="1123286"/>
    <lineage>
        <taxon>Bacteria</taxon>
        <taxon>Bacillati</taxon>
        <taxon>Bacillota</taxon>
        <taxon>Negativicutes</taxon>
        <taxon>Selenomonadales</taxon>
        <taxon>Sporomusaceae</taxon>
        <taxon>Sporomusa</taxon>
    </lineage>
</organism>
<evidence type="ECO:0000256" key="2">
    <source>
        <dbReference type="ARBA" id="ARBA00023239"/>
    </source>
</evidence>
<keyword evidence="1" id="KW-0479">Metal-binding</keyword>
<name>A0ABZ3J135_SPOA4</name>
<accession>A0ABZ3J135</accession>
<evidence type="ECO:0000256" key="1">
    <source>
        <dbReference type="ARBA" id="ARBA00022723"/>
    </source>
</evidence>
<dbReference type="SUPFAM" id="SSF53639">
    <property type="entry name" value="AraD/HMP-PK domain-like"/>
    <property type="match status" value="1"/>
</dbReference>
<dbReference type="InterPro" id="IPR001303">
    <property type="entry name" value="Aldolase_II/adducin_N"/>
</dbReference>
<evidence type="ECO:0000259" key="3">
    <source>
        <dbReference type="SMART" id="SM01007"/>
    </source>
</evidence>
<evidence type="ECO:0000313" key="5">
    <source>
        <dbReference type="Proteomes" id="UP000216052"/>
    </source>
</evidence>
<keyword evidence="5" id="KW-1185">Reference proteome</keyword>